<dbReference type="SUPFAM" id="SSF55486">
    <property type="entry name" value="Metalloproteases ('zincins'), catalytic domain"/>
    <property type="match status" value="1"/>
</dbReference>
<evidence type="ECO:0000256" key="5">
    <source>
        <dbReference type="ARBA" id="ARBA00022833"/>
    </source>
</evidence>
<comment type="function">
    <text evidence="8">Extracellular zinc metalloprotease.</text>
</comment>
<dbReference type="InterPro" id="IPR023612">
    <property type="entry name" value="Peptidase_M4"/>
</dbReference>
<dbReference type="PANTHER" id="PTHR43579:SF1">
    <property type="entry name" value="NEUTRAL METALLOPROTEINASE"/>
    <property type="match status" value="1"/>
</dbReference>
<gene>
    <name evidence="11" type="ORF">SAMN04487959_101281</name>
</gene>
<reference evidence="11 12" key="1">
    <citation type="submission" date="2016-10" db="EMBL/GenBank/DDBJ databases">
        <authorList>
            <person name="de Groot N.N."/>
        </authorList>
    </citation>
    <scope>NUCLEOTIDE SEQUENCE [LARGE SCALE GENOMIC DNA]</scope>
    <source>
        <strain evidence="11 12">CGMCC 1.6848</strain>
    </source>
</reference>
<keyword evidence="12" id="KW-1185">Reference proteome</keyword>
<keyword evidence="6 8" id="KW-0482">Metalloprotease</keyword>
<keyword evidence="2 8" id="KW-0645">Protease</keyword>
<evidence type="ECO:0000256" key="7">
    <source>
        <dbReference type="PIRSR" id="PIRSR623612-1"/>
    </source>
</evidence>
<proteinExistence type="inferred from homology"/>
<dbReference type="InterPro" id="IPR013856">
    <property type="entry name" value="Peptidase_M4_domain"/>
</dbReference>
<evidence type="ECO:0000259" key="10">
    <source>
        <dbReference type="Pfam" id="PF02868"/>
    </source>
</evidence>
<dbReference type="GO" id="GO:0046872">
    <property type="term" value="F:metal ion binding"/>
    <property type="evidence" value="ECO:0007669"/>
    <property type="project" value="UniProtKB-UniRule"/>
</dbReference>
<evidence type="ECO:0000313" key="12">
    <source>
        <dbReference type="Proteomes" id="UP000199040"/>
    </source>
</evidence>
<evidence type="ECO:0000313" key="11">
    <source>
        <dbReference type="EMBL" id="SFH21763.1"/>
    </source>
</evidence>
<accession>A0A1I2Y7Y3</accession>
<dbReference type="GO" id="GO:0005576">
    <property type="term" value="C:extracellular region"/>
    <property type="evidence" value="ECO:0007669"/>
    <property type="project" value="UniProtKB-SubCell"/>
</dbReference>
<dbReference type="RefSeq" id="WP_092842844.1">
    <property type="nucleotide sequence ID" value="NZ_FOPY01000001.1"/>
</dbReference>
<evidence type="ECO:0000256" key="1">
    <source>
        <dbReference type="ARBA" id="ARBA00009388"/>
    </source>
</evidence>
<dbReference type="AlphaFoldDB" id="A0A1I2Y7Y3"/>
<feature type="domain" description="Peptidase M4" evidence="9">
    <location>
        <begin position="81"/>
        <end position="180"/>
    </location>
</feature>
<dbReference type="PRINTS" id="PR00730">
    <property type="entry name" value="THERMOLYSIN"/>
</dbReference>
<dbReference type="Gene3D" id="1.10.390.10">
    <property type="entry name" value="Neutral Protease Domain 2"/>
    <property type="match status" value="1"/>
</dbReference>
<dbReference type="Pfam" id="PF01447">
    <property type="entry name" value="Peptidase_M4"/>
    <property type="match status" value="1"/>
</dbReference>
<dbReference type="Gene3D" id="3.10.170.10">
    <property type="match status" value="1"/>
</dbReference>
<comment type="subcellular location">
    <subcellularLocation>
        <location evidence="8">Secreted</location>
    </subcellularLocation>
</comment>
<comment type="cofactor">
    <cofactor evidence="8">
        <name>Zn(2+)</name>
        <dbReference type="ChEBI" id="CHEBI:29105"/>
    </cofactor>
</comment>
<dbReference type="InterPro" id="IPR027268">
    <property type="entry name" value="Peptidase_M4/M1_CTD_sf"/>
</dbReference>
<dbReference type="Proteomes" id="UP000199040">
    <property type="component" value="Unassembled WGS sequence"/>
</dbReference>
<keyword evidence="4 8" id="KW-0378">Hydrolase</keyword>
<evidence type="ECO:0000256" key="2">
    <source>
        <dbReference type="ARBA" id="ARBA00022670"/>
    </source>
</evidence>
<dbReference type="InterPro" id="IPR001570">
    <property type="entry name" value="Peptidase_M4_C_domain"/>
</dbReference>
<keyword evidence="5 8" id="KW-0862">Zinc</keyword>
<evidence type="ECO:0000256" key="4">
    <source>
        <dbReference type="ARBA" id="ARBA00022801"/>
    </source>
</evidence>
<protein>
    <recommendedName>
        <fullName evidence="8">Neutral metalloproteinase</fullName>
        <ecNumber evidence="8">3.4.24.-</ecNumber>
    </recommendedName>
</protein>
<keyword evidence="3" id="KW-0479">Metal-binding</keyword>
<dbReference type="PANTHER" id="PTHR43579">
    <property type="match status" value="1"/>
</dbReference>
<keyword evidence="8" id="KW-0964">Secreted</keyword>
<name>A0A1I2Y7Y3_9GAMM</name>
<comment type="similarity">
    <text evidence="1 8">Belongs to the peptidase M4 family.</text>
</comment>
<dbReference type="GO" id="GO:0006508">
    <property type="term" value="P:proteolysis"/>
    <property type="evidence" value="ECO:0007669"/>
    <property type="project" value="UniProtKB-KW"/>
</dbReference>
<dbReference type="CDD" id="cd09597">
    <property type="entry name" value="M4_TLP"/>
    <property type="match status" value="1"/>
</dbReference>
<organism evidence="11 12">
    <name type="scientific">Modicisalibacter xianhensis</name>
    <dbReference type="NCBI Taxonomy" id="442341"/>
    <lineage>
        <taxon>Bacteria</taxon>
        <taxon>Pseudomonadati</taxon>
        <taxon>Pseudomonadota</taxon>
        <taxon>Gammaproteobacteria</taxon>
        <taxon>Oceanospirillales</taxon>
        <taxon>Halomonadaceae</taxon>
        <taxon>Modicisalibacter</taxon>
    </lineage>
</organism>
<evidence type="ECO:0000256" key="6">
    <source>
        <dbReference type="ARBA" id="ARBA00023049"/>
    </source>
</evidence>
<dbReference type="InterPro" id="IPR052759">
    <property type="entry name" value="Metalloprotease_M4"/>
</dbReference>
<feature type="domain" description="Peptidase M4 C-terminal" evidence="10">
    <location>
        <begin position="183"/>
        <end position="352"/>
    </location>
</feature>
<dbReference type="Pfam" id="PF02868">
    <property type="entry name" value="Peptidase_M4_C"/>
    <property type="match status" value="1"/>
</dbReference>
<evidence type="ECO:0000256" key="3">
    <source>
        <dbReference type="ARBA" id="ARBA00022723"/>
    </source>
</evidence>
<feature type="active site" description="Proton donor" evidence="7">
    <location>
        <position position="274"/>
    </location>
</feature>
<dbReference type="STRING" id="442341.SAMN04487959_101281"/>
<sequence length="354" mass="39690">MGSLHCRSCRYGFMPPYVLERVAVQGSERLRNVARHTLTTDQTFRTQRGPQQVVEPLTAPLPRATPGQPARYIHSAEHRQELPGRLIRKEGEEASNDPAVDEAYRWLGATYRFFWEVFERDAIDGRGMPLIGTVHYGQDYDNAFWNGAQMVFGDGDGELFNRFTASLDVVAHELAHGVTEREAGLVYAYQSGALNESFSDVFGSLVRQHYLNRTAMQADWLIGAELLTDQVNGRAMRSLADPGTAYDDPVLGRDPQPGHMHDYVETQADNGGVHINSGIPNHAFYLVAMALGGYAWRAPGHIWYDTLRDPRLAADCDFATFAWLTEDNADRRFGRQSREVVAIREAWRAVGVTS</sequence>
<evidence type="ECO:0000259" key="9">
    <source>
        <dbReference type="Pfam" id="PF01447"/>
    </source>
</evidence>
<dbReference type="EMBL" id="FOPY01000001">
    <property type="protein sequence ID" value="SFH21763.1"/>
    <property type="molecule type" value="Genomic_DNA"/>
</dbReference>
<feature type="active site" evidence="7">
    <location>
        <position position="173"/>
    </location>
</feature>
<evidence type="ECO:0000256" key="8">
    <source>
        <dbReference type="RuleBase" id="RU366073"/>
    </source>
</evidence>
<dbReference type="GO" id="GO:0004222">
    <property type="term" value="F:metalloendopeptidase activity"/>
    <property type="evidence" value="ECO:0007669"/>
    <property type="project" value="UniProtKB-UniRule"/>
</dbReference>
<dbReference type="EC" id="3.4.24.-" evidence="8"/>